<keyword evidence="1" id="KW-0805">Transcription regulation</keyword>
<evidence type="ECO:0000313" key="5">
    <source>
        <dbReference type="EMBL" id="AUH65698.1"/>
    </source>
</evidence>
<dbReference type="AlphaFoldDB" id="A0A2H5F2B0"/>
<dbReference type="Proteomes" id="UP000234530">
    <property type="component" value="Chromosome"/>
</dbReference>
<dbReference type="PANTHER" id="PTHR44846">
    <property type="entry name" value="MANNOSYL-D-GLYCERATE TRANSPORT/METABOLISM SYSTEM REPRESSOR MNGR-RELATED"/>
    <property type="match status" value="1"/>
</dbReference>
<dbReference type="SUPFAM" id="SSF46785">
    <property type="entry name" value="Winged helix' DNA-binding domain"/>
    <property type="match status" value="1"/>
</dbReference>
<feature type="domain" description="HTH gntR-type" evidence="4">
    <location>
        <begin position="31"/>
        <end position="99"/>
    </location>
</feature>
<dbReference type="Gene3D" id="3.40.1410.10">
    <property type="entry name" value="Chorismate lyase-like"/>
    <property type="match status" value="1"/>
</dbReference>
<keyword evidence="2" id="KW-0238">DNA-binding</keyword>
<dbReference type="InterPro" id="IPR050679">
    <property type="entry name" value="Bact_HTH_transcr_reg"/>
</dbReference>
<evidence type="ECO:0000259" key="4">
    <source>
        <dbReference type="PROSITE" id="PS50949"/>
    </source>
</evidence>
<dbReference type="PANTHER" id="PTHR44846:SF16">
    <property type="entry name" value="TRANSCRIPTIONAL REGULATOR PHNF-RELATED"/>
    <property type="match status" value="1"/>
</dbReference>
<dbReference type="EMBL" id="CP025430">
    <property type="protein sequence ID" value="AUH65698.1"/>
    <property type="molecule type" value="Genomic_DNA"/>
</dbReference>
<gene>
    <name evidence="5" type="ORF">CX676_17340</name>
</gene>
<reference evidence="5 6" key="1">
    <citation type="journal article" date="2013" name="Antonie Van Leeuwenhoek">
        <title>Paracoccus zhejiangensis sp. nov., isolated from activated sludge in wastewater-treatment system.</title>
        <authorList>
            <person name="Wu Z.G."/>
            <person name="Zhang D.F."/>
            <person name="Liu Y.L."/>
            <person name="Wang F."/>
            <person name="Jiang X."/>
            <person name="Li C."/>
            <person name="Li S.P."/>
            <person name="Hong Q."/>
            <person name="Li W.J."/>
        </authorList>
    </citation>
    <scope>NUCLEOTIDE SEQUENCE [LARGE SCALE GENOMIC DNA]</scope>
    <source>
        <strain evidence="5 6">J6</strain>
    </source>
</reference>
<dbReference type="Pfam" id="PF00392">
    <property type="entry name" value="GntR"/>
    <property type="match status" value="1"/>
</dbReference>
<accession>A0A2H5F2B0</accession>
<name>A0A2H5F2B0_9RHOB</name>
<dbReference type="PRINTS" id="PR00035">
    <property type="entry name" value="HTHGNTR"/>
</dbReference>
<evidence type="ECO:0000256" key="1">
    <source>
        <dbReference type="ARBA" id="ARBA00023015"/>
    </source>
</evidence>
<dbReference type="Gene3D" id="1.10.10.10">
    <property type="entry name" value="Winged helix-like DNA-binding domain superfamily/Winged helix DNA-binding domain"/>
    <property type="match status" value="1"/>
</dbReference>
<dbReference type="SMART" id="SM00345">
    <property type="entry name" value="HTH_GNTR"/>
    <property type="match status" value="1"/>
</dbReference>
<dbReference type="GO" id="GO:0003677">
    <property type="term" value="F:DNA binding"/>
    <property type="evidence" value="ECO:0007669"/>
    <property type="project" value="UniProtKB-KW"/>
</dbReference>
<dbReference type="PROSITE" id="PS50949">
    <property type="entry name" value="HTH_GNTR"/>
    <property type="match status" value="1"/>
</dbReference>
<evidence type="ECO:0000313" key="6">
    <source>
        <dbReference type="Proteomes" id="UP000234530"/>
    </source>
</evidence>
<keyword evidence="3" id="KW-0804">Transcription</keyword>
<dbReference type="SUPFAM" id="SSF64288">
    <property type="entry name" value="Chorismate lyase-like"/>
    <property type="match status" value="1"/>
</dbReference>
<evidence type="ECO:0000256" key="3">
    <source>
        <dbReference type="ARBA" id="ARBA00023163"/>
    </source>
</evidence>
<dbReference type="KEGG" id="pzh:CX676_17340"/>
<dbReference type="InterPro" id="IPR028978">
    <property type="entry name" value="Chorismate_lyase_/UTRA_dom_sf"/>
</dbReference>
<dbReference type="OrthoDB" id="9808698at2"/>
<evidence type="ECO:0000256" key="2">
    <source>
        <dbReference type="ARBA" id="ARBA00023125"/>
    </source>
</evidence>
<sequence length="258" mass="28142">MKKSSSSMSRLPAEAATGLRGVSPELAGRSTTTWQAVRNEVLARIRSQEWSAGKLIPTEKQLATEWGCARATVNRALRDLAENGIVERRRKVGTRVSASPSLKASREISAIRSDIQALGAAFSYRLLRSERIGAPSGIARNLQIASGDPVQYVNAAFLADQVPYCCQVTWLNIAALPDLDGVDLSEGSAEEWLEHAIHPNHGRIAIMALPIEEGSAETMNLRPGTPVLTIERTDWSDSTPVAFSRQSFPPGHRLVYDR</sequence>
<dbReference type="Pfam" id="PF07702">
    <property type="entry name" value="UTRA"/>
    <property type="match status" value="1"/>
</dbReference>
<dbReference type="CDD" id="cd07377">
    <property type="entry name" value="WHTH_GntR"/>
    <property type="match status" value="1"/>
</dbReference>
<dbReference type="SMART" id="SM00866">
    <property type="entry name" value="UTRA"/>
    <property type="match status" value="1"/>
</dbReference>
<dbReference type="InterPro" id="IPR036390">
    <property type="entry name" value="WH_DNA-bd_sf"/>
</dbReference>
<dbReference type="InterPro" id="IPR036388">
    <property type="entry name" value="WH-like_DNA-bd_sf"/>
</dbReference>
<dbReference type="InterPro" id="IPR000524">
    <property type="entry name" value="Tscrpt_reg_HTH_GntR"/>
</dbReference>
<dbReference type="InterPro" id="IPR011663">
    <property type="entry name" value="UTRA"/>
</dbReference>
<proteinExistence type="predicted"/>
<protein>
    <submittedName>
        <fullName evidence="5">UbiC family transcriptional regulator</fullName>
    </submittedName>
</protein>
<keyword evidence="6" id="KW-1185">Reference proteome</keyword>
<dbReference type="GO" id="GO:0003700">
    <property type="term" value="F:DNA-binding transcription factor activity"/>
    <property type="evidence" value="ECO:0007669"/>
    <property type="project" value="InterPro"/>
</dbReference>
<organism evidence="5 6">
    <name type="scientific">Paracoccus zhejiangensis</name>
    <dbReference type="NCBI Taxonomy" id="1077935"/>
    <lineage>
        <taxon>Bacteria</taxon>
        <taxon>Pseudomonadati</taxon>
        <taxon>Pseudomonadota</taxon>
        <taxon>Alphaproteobacteria</taxon>
        <taxon>Rhodobacterales</taxon>
        <taxon>Paracoccaceae</taxon>
        <taxon>Paracoccus</taxon>
    </lineage>
</organism>